<evidence type="ECO:0000256" key="1">
    <source>
        <dbReference type="ARBA" id="ARBA00006484"/>
    </source>
</evidence>
<dbReference type="InterPro" id="IPR020904">
    <property type="entry name" value="Sc_DH/Rdtase_CS"/>
</dbReference>
<reference evidence="3 4" key="1">
    <citation type="submission" date="2016-03" db="EMBL/GenBank/DDBJ databases">
        <title>Pediococcus and Lactobacillus from brewery environment - whole genome sequencing and assembly.</title>
        <authorList>
            <person name="Behr J."/>
            <person name="Geissler A.J."/>
            <person name="Vogel R.F."/>
        </authorList>
    </citation>
    <scope>NUCLEOTIDE SEQUENCE [LARGE SCALE GENOMIC DNA]</scope>
    <source>
        <strain evidence="3 4">TMW 1.1995</strain>
    </source>
</reference>
<dbReference type="EMBL" id="CP014924">
    <property type="protein sequence ID" value="ANZ66077.1"/>
    <property type="molecule type" value="Genomic_DNA"/>
</dbReference>
<dbReference type="Pfam" id="PF13561">
    <property type="entry name" value="adh_short_C2"/>
    <property type="match status" value="1"/>
</dbReference>
<accession>A0A1B2IVL1</accession>
<dbReference type="FunFam" id="3.40.50.720:FF:000084">
    <property type="entry name" value="Short-chain dehydrogenase reductase"/>
    <property type="match status" value="1"/>
</dbReference>
<proteinExistence type="inferred from homology"/>
<sequence>MGRLDGKIALITGGAGGLGFEDAKYFVNEVAKVAIADMAEEVGKTKATELGENAMFVSLNVTDEDSWEKALTAVEEQFGAVTVLVNNAGIGDTPSYIKDLDLKDWNKVLAVDLTGVLIGVKYGMRHMAAAGGSIINISSAIGNVGLSRAAAYSAAKAGVRELTKTAALEAAELEVPIRVNSVHPGWVDTGIVPEMMKEIAIAKTPVKRMGQLSDVANLLVYLASDESGFATGAEFVIDGGFLAG</sequence>
<dbReference type="GO" id="GO:0016491">
    <property type="term" value="F:oxidoreductase activity"/>
    <property type="evidence" value="ECO:0007669"/>
    <property type="project" value="UniProtKB-KW"/>
</dbReference>
<dbReference type="PANTHER" id="PTHR24321">
    <property type="entry name" value="DEHYDROGENASES, SHORT CHAIN"/>
    <property type="match status" value="1"/>
</dbReference>
<dbReference type="InterPro" id="IPR036291">
    <property type="entry name" value="NAD(P)-bd_dom_sf"/>
</dbReference>
<gene>
    <name evidence="3" type="ORF">AYR63_02220</name>
</gene>
<dbReference type="RefSeq" id="WP_065937504.1">
    <property type="nucleotide sequence ID" value="NZ_CP014924.1"/>
</dbReference>
<dbReference type="SUPFAM" id="SSF51735">
    <property type="entry name" value="NAD(P)-binding Rossmann-fold domains"/>
    <property type="match status" value="1"/>
</dbReference>
<name>A0A1B2IVL1_9LACO</name>
<dbReference type="PANTHER" id="PTHR24321:SF8">
    <property type="entry name" value="ESTRADIOL 17-BETA-DEHYDROGENASE 8-RELATED"/>
    <property type="match status" value="1"/>
</dbReference>
<dbReference type="GO" id="GO:0008206">
    <property type="term" value="P:bile acid metabolic process"/>
    <property type="evidence" value="ECO:0007669"/>
    <property type="project" value="UniProtKB-ARBA"/>
</dbReference>
<evidence type="ECO:0008006" key="5">
    <source>
        <dbReference type="Google" id="ProtNLM"/>
    </source>
</evidence>
<dbReference type="PROSITE" id="PS00061">
    <property type="entry name" value="ADH_SHORT"/>
    <property type="match status" value="1"/>
</dbReference>
<dbReference type="PRINTS" id="PR00080">
    <property type="entry name" value="SDRFAMILY"/>
</dbReference>
<evidence type="ECO:0000256" key="2">
    <source>
        <dbReference type="ARBA" id="ARBA00023002"/>
    </source>
</evidence>
<organism evidence="3 4">
    <name type="scientific">Secundilactobacillus paracollinoides</name>
    <dbReference type="NCBI Taxonomy" id="240427"/>
    <lineage>
        <taxon>Bacteria</taxon>
        <taxon>Bacillati</taxon>
        <taxon>Bacillota</taxon>
        <taxon>Bacilli</taxon>
        <taxon>Lactobacillales</taxon>
        <taxon>Lactobacillaceae</taxon>
        <taxon>Secundilactobacillus</taxon>
    </lineage>
</organism>
<dbReference type="PRINTS" id="PR00081">
    <property type="entry name" value="GDHRDH"/>
</dbReference>
<protein>
    <recommendedName>
        <fullName evidence="5">3-alpha-hydroxysteroid dehydrogenase</fullName>
    </recommendedName>
</protein>
<comment type="similarity">
    <text evidence="1">Belongs to the short-chain dehydrogenases/reductases (SDR) family.</text>
</comment>
<evidence type="ECO:0000313" key="3">
    <source>
        <dbReference type="EMBL" id="ANZ66077.1"/>
    </source>
</evidence>
<dbReference type="Proteomes" id="UP000093267">
    <property type="component" value="Chromosome"/>
</dbReference>
<dbReference type="InterPro" id="IPR002347">
    <property type="entry name" value="SDR_fam"/>
</dbReference>
<evidence type="ECO:0000313" key="4">
    <source>
        <dbReference type="Proteomes" id="UP000093267"/>
    </source>
</evidence>
<dbReference type="AlphaFoldDB" id="A0A1B2IVL1"/>
<dbReference type="Gene3D" id="3.40.50.720">
    <property type="entry name" value="NAD(P)-binding Rossmann-like Domain"/>
    <property type="match status" value="1"/>
</dbReference>
<dbReference type="OrthoDB" id="9805904at2"/>
<keyword evidence="4" id="KW-1185">Reference proteome</keyword>
<keyword evidence="2" id="KW-0560">Oxidoreductase</keyword>
<dbReference type="STRING" id="240427.AYR62_00725"/>